<evidence type="ECO:0000256" key="1">
    <source>
        <dbReference type="SAM" id="MobiDB-lite"/>
    </source>
</evidence>
<sequence>MLQSRSVTIAVVIPTIFVLRRAMKNNDSDFASALFKNLEHRIVGIEETPNFVVATLLDVRFKHDFIEPERKDKAFDIFMEEAFKMLVEVTEESQKSRSPTPISREENNNGDSLSFFEKFRAS</sequence>
<dbReference type="EMBL" id="AZBU02000004">
    <property type="protein sequence ID" value="TKR82242.1"/>
    <property type="molecule type" value="Genomic_DNA"/>
</dbReference>
<dbReference type="Proteomes" id="UP000298663">
    <property type="component" value="Unassembled WGS sequence"/>
</dbReference>
<reference evidence="2 3" key="2">
    <citation type="journal article" date="2019" name="G3 (Bethesda)">
        <title>Hybrid Assembly of the Genome of the Entomopathogenic Nematode Steinernema carpocapsae Identifies the X-Chromosome.</title>
        <authorList>
            <person name="Serra L."/>
            <person name="Macchietto M."/>
            <person name="Macias-Munoz A."/>
            <person name="McGill C.J."/>
            <person name="Rodriguez I.M."/>
            <person name="Rodriguez B."/>
            <person name="Murad R."/>
            <person name="Mortazavi A."/>
        </authorList>
    </citation>
    <scope>NUCLEOTIDE SEQUENCE [LARGE SCALE GENOMIC DNA]</scope>
    <source>
        <strain evidence="2 3">ALL</strain>
    </source>
</reference>
<reference evidence="2 3" key="1">
    <citation type="journal article" date="2015" name="Genome Biol.">
        <title>Comparative genomics of Steinernema reveals deeply conserved gene regulatory networks.</title>
        <authorList>
            <person name="Dillman A.R."/>
            <person name="Macchietto M."/>
            <person name="Porter C.F."/>
            <person name="Rogers A."/>
            <person name="Williams B."/>
            <person name="Antoshechkin I."/>
            <person name="Lee M.M."/>
            <person name="Goodwin Z."/>
            <person name="Lu X."/>
            <person name="Lewis E.E."/>
            <person name="Goodrich-Blair H."/>
            <person name="Stock S.P."/>
            <person name="Adams B.J."/>
            <person name="Sternberg P.W."/>
            <person name="Mortazavi A."/>
        </authorList>
    </citation>
    <scope>NUCLEOTIDE SEQUENCE [LARGE SCALE GENOMIC DNA]</scope>
    <source>
        <strain evidence="2 3">ALL</strain>
    </source>
</reference>
<organism evidence="2 3">
    <name type="scientific">Steinernema carpocapsae</name>
    <name type="common">Entomopathogenic nematode</name>
    <dbReference type="NCBI Taxonomy" id="34508"/>
    <lineage>
        <taxon>Eukaryota</taxon>
        <taxon>Metazoa</taxon>
        <taxon>Ecdysozoa</taxon>
        <taxon>Nematoda</taxon>
        <taxon>Chromadorea</taxon>
        <taxon>Rhabditida</taxon>
        <taxon>Tylenchina</taxon>
        <taxon>Panagrolaimomorpha</taxon>
        <taxon>Strongyloidoidea</taxon>
        <taxon>Steinernematidae</taxon>
        <taxon>Steinernema</taxon>
    </lineage>
</organism>
<name>A0A4U5NHN8_STECR</name>
<proteinExistence type="predicted"/>
<accession>A0A4U5NHN8</accession>
<evidence type="ECO:0000313" key="3">
    <source>
        <dbReference type="Proteomes" id="UP000298663"/>
    </source>
</evidence>
<feature type="region of interest" description="Disordered" evidence="1">
    <location>
        <begin position="90"/>
        <end position="122"/>
    </location>
</feature>
<gene>
    <name evidence="2" type="ORF">L596_015992</name>
</gene>
<dbReference type="AlphaFoldDB" id="A0A4U5NHN8"/>
<evidence type="ECO:0000313" key="2">
    <source>
        <dbReference type="EMBL" id="TKR82242.1"/>
    </source>
</evidence>
<comment type="caution">
    <text evidence="2">The sequence shown here is derived from an EMBL/GenBank/DDBJ whole genome shotgun (WGS) entry which is preliminary data.</text>
</comment>
<protein>
    <submittedName>
        <fullName evidence="2">Uncharacterized protein</fullName>
    </submittedName>
</protein>
<dbReference type="OrthoDB" id="8020389at2759"/>
<keyword evidence="3" id="KW-1185">Reference proteome</keyword>